<organism evidence="2 3">
    <name type="scientific">Diacronema lutheri</name>
    <name type="common">Unicellular marine alga</name>
    <name type="synonym">Monochrysis lutheri</name>
    <dbReference type="NCBI Taxonomy" id="2081491"/>
    <lineage>
        <taxon>Eukaryota</taxon>
        <taxon>Haptista</taxon>
        <taxon>Haptophyta</taxon>
        <taxon>Pavlovophyceae</taxon>
        <taxon>Pavlovales</taxon>
        <taxon>Pavlovaceae</taxon>
        <taxon>Diacronema</taxon>
    </lineage>
</organism>
<proteinExistence type="predicted"/>
<comment type="caution">
    <text evidence="2">The sequence shown here is derived from an EMBL/GenBank/DDBJ whole genome shotgun (WGS) entry which is preliminary data.</text>
</comment>
<name>A0A8J5XQW0_DIALT</name>
<dbReference type="EMBL" id="JAGTXO010000011">
    <property type="protein sequence ID" value="KAG8464974.1"/>
    <property type="molecule type" value="Genomic_DNA"/>
</dbReference>
<dbReference type="AlphaFoldDB" id="A0A8J5XQW0"/>
<evidence type="ECO:0000256" key="1">
    <source>
        <dbReference type="SAM" id="MobiDB-lite"/>
    </source>
</evidence>
<gene>
    <name evidence="2" type="ORF">KFE25_012337</name>
</gene>
<dbReference type="OrthoDB" id="10605943at2759"/>
<dbReference type="CDD" id="cd17039">
    <property type="entry name" value="Ubl_ubiquitin_like"/>
    <property type="match status" value="1"/>
</dbReference>
<sequence>MPARPGAATLAAKPFRTMELRVVAPGVRPLIVLAERSDTVLELKRRVHAQLGRLAQRTPPAVLRLRVAQPPPPPGGGGGASGAGARGGWFNERRTLGASGVRPGATLELVVPARLAVHPLGAGTPVELWADRFAPLAELRAQLGRRARAGGADATAAAALASGRLPLAHAGRVLADDRPLAAYRLGHGAALSAVARAPASSRFCAARAALAELAHTALAGVDEAVSRPTPPLPPGATAGAHANASVRLGAVAAAEQARALAGADAALRAAIDALAPLRRTDAALRAELRELADADAAAAAELRRAAARARALLGAARAGLRALETDGAAQ</sequence>
<evidence type="ECO:0000313" key="3">
    <source>
        <dbReference type="Proteomes" id="UP000751190"/>
    </source>
</evidence>
<feature type="region of interest" description="Disordered" evidence="1">
    <location>
        <begin position="65"/>
        <end position="89"/>
    </location>
</feature>
<feature type="compositionally biased region" description="Gly residues" evidence="1">
    <location>
        <begin position="76"/>
        <end position="87"/>
    </location>
</feature>
<dbReference type="Proteomes" id="UP000751190">
    <property type="component" value="Unassembled WGS sequence"/>
</dbReference>
<protein>
    <recommendedName>
        <fullName evidence="4">Ubiquitin-like domain-containing protein</fullName>
    </recommendedName>
</protein>
<accession>A0A8J5XQW0</accession>
<evidence type="ECO:0008006" key="4">
    <source>
        <dbReference type="Google" id="ProtNLM"/>
    </source>
</evidence>
<keyword evidence="3" id="KW-1185">Reference proteome</keyword>
<evidence type="ECO:0000313" key="2">
    <source>
        <dbReference type="EMBL" id="KAG8464974.1"/>
    </source>
</evidence>
<reference evidence="2" key="1">
    <citation type="submission" date="2021-05" db="EMBL/GenBank/DDBJ databases">
        <title>The genome of the haptophyte Pavlova lutheri (Diacronema luteri, Pavlovales) - a model for lipid biosynthesis in eukaryotic algae.</title>
        <authorList>
            <person name="Hulatt C.J."/>
            <person name="Posewitz M.C."/>
        </authorList>
    </citation>
    <scope>NUCLEOTIDE SEQUENCE</scope>
    <source>
        <strain evidence="2">NIVA-4/92</strain>
    </source>
</reference>